<feature type="non-terminal residue" evidence="1">
    <location>
        <position position="105"/>
    </location>
</feature>
<dbReference type="EMBL" id="PCST01000026">
    <property type="protein sequence ID" value="PIP55622.1"/>
    <property type="molecule type" value="Genomic_DNA"/>
</dbReference>
<organism evidence="1 2">
    <name type="scientific">Candidatus Zambryskibacteria bacterium CG22_combo_CG10-13_8_21_14_all_42_17</name>
    <dbReference type="NCBI Taxonomy" id="1975118"/>
    <lineage>
        <taxon>Bacteria</taxon>
        <taxon>Candidatus Zambryskiibacteriota</taxon>
    </lineage>
</organism>
<dbReference type="AlphaFoldDB" id="A0A2H0BD68"/>
<name>A0A2H0BD68_9BACT</name>
<reference evidence="1 2" key="1">
    <citation type="submission" date="2017-09" db="EMBL/GenBank/DDBJ databases">
        <title>Depth-based differentiation of microbial function through sediment-hosted aquifers and enrichment of novel symbionts in the deep terrestrial subsurface.</title>
        <authorList>
            <person name="Probst A.J."/>
            <person name="Ladd B."/>
            <person name="Jarett J.K."/>
            <person name="Geller-Mcgrath D.E."/>
            <person name="Sieber C.M."/>
            <person name="Emerson J.B."/>
            <person name="Anantharaman K."/>
            <person name="Thomas B.C."/>
            <person name="Malmstrom R."/>
            <person name="Stieglmeier M."/>
            <person name="Klingl A."/>
            <person name="Woyke T."/>
            <person name="Ryan C.M."/>
            <person name="Banfield J.F."/>
        </authorList>
    </citation>
    <scope>NUCLEOTIDE SEQUENCE [LARGE SCALE GENOMIC DNA]</scope>
    <source>
        <strain evidence="1">CG22_combo_CG10-13_8_21_14_all_42_17</strain>
    </source>
</reference>
<protein>
    <submittedName>
        <fullName evidence="1">Uncharacterized protein</fullName>
    </submittedName>
</protein>
<evidence type="ECO:0000313" key="1">
    <source>
        <dbReference type="EMBL" id="PIP55622.1"/>
    </source>
</evidence>
<evidence type="ECO:0000313" key="2">
    <source>
        <dbReference type="Proteomes" id="UP000229794"/>
    </source>
</evidence>
<sequence>MTGVSKERWWTLTFAEQFGNIGSEVGRAAKWQGKDENSFWGAVARALELLDLTRVDKRWRNRRMEIDRAKEVFSDAVLGGHEYNSFLPDIERYFMQFALLAVMSR</sequence>
<accession>A0A2H0BD68</accession>
<gene>
    <name evidence="1" type="ORF">COX06_02280</name>
</gene>
<proteinExistence type="predicted"/>
<dbReference type="Proteomes" id="UP000229794">
    <property type="component" value="Unassembled WGS sequence"/>
</dbReference>
<comment type="caution">
    <text evidence="1">The sequence shown here is derived from an EMBL/GenBank/DDBJ whole genome shotgun (WGS) entry which is preliminary data.</text>
</comment>